<feature type="transmembrane region" description="Helical" evidence="1">
    <location>
        <begin position="71"/>
        <end position="91"/>
    </location>
</feature>
<evidence type="ECO:0000313" key="3">
    <source>
        <dbReference type="Proteomes" id="UP000075902"/>
    </source>
</evidence>
<protein>
    <submittedName>
        <fullName evidence="2">Uncharacterized protein</fullName>
    </submittedName>
</protein>
<evidence type="ECO:0000313" key="2">
    <source>
        <dbReference type="EnsemblMetazoa" id="AMEC020938-PA"/>
    </source>
</evidence>
<dbReference type="VEuPathDB" id="VectorBase:AMEC020938"/>
<evidence type="ECO:0000256" key="1">
    <source>
        <dbReference type="SAM" id="Phobius"/>
    </source>
</evidence>
<dbReference type="EnsemblMetazoa" id="AMEC020938-RA">
    <property type="protein sequence ID" value="AMEC020938-PA"/>
    <property type="gene ID" value="AMEC020938"/>
</dbReference>
<keyword evidence="1" id="KW-0472">Membrane</keyword>
<sequence length="168" mass="17479">MVVVAAAALPLPDRVMRLLLFDDSTSFCCSGRSEPSAIASFPLATPLIDRGNTTAQFTQPDASTADAVRTATVRMVVGVVSVAVTVAIAVLHIHHHHHRRAALVGGRTAAGRVVAAAGEGAQISRDSNRHLAISRLPVFESGVNFHADSSFCVSSSFALVACSSALSF</sequence>
<keyword evidence="1" id="KW-1133">Transmembrane helix</keyword>
<keyword evidence="3" id="KW-1185">Reference proteome</keyword>
<reference evidence="2" key="2">
    <citation type="submission" date="2020-05" db="UniProtKB">
        <authorList>
            <consortium name="EnsemblMetazoa"/>
        </authorList>
    </citation>
    <scope>IDENTIFICATION</scope>
    <source>
        <strain evidence="2">CM1001059</strain>
    </source>
</reference>
<dbReference type="Proteomes" id="UP000075902">
    <property type="component" value="Unassembled WGS sequence"/>
</dbReference>
<keyword evidence="1" id="KW-0812">Transmembrane</keyword>
<proteinExistence type="predicted"/>
<dbReference type="AlphaFoldDB" id="A0A182UIC0"/>
<accession>A0A182UIC0</accession>
<reference evidence="3" key="1">
    <citation type="submission" date="2014-01" db="EMBL/GenBank/DDBJ databases">
        <title>The Genome Sequence of Anopheles melas CM1001059_A (V2).</title>
        <authorList>
            <consortium name="The Broad Institute Genomics Platform"/>
            <person name="Neafsey D.E."/>
            <person name="Besansky N."/>
            <person name="Howell P."/>
            <person name="Walton C."/>
            <person name="Young S.K."/>
            <person name="Zeng Q."/>
            <person name="Gargeya S."/>
            <person name="Fitzgerald M."/>
            <person name="Haas B."/>
            <person name="Abouelleil A."/>
            <person name="Allen A.W."/>
            <person name="Alvarado L."/>
            <person name="Arachchi H.M."/>
            <person name="Berlin A.M."/>
            <person name="Chapman S.B."/>
            <person name="Gainer-Dewar J."/>
            <person name="Goldberg J."/>
            <person name="Griggs A."/>
            <person name="Gujja S."/>
            <person name="Hansen M."/>
            <person name="Howarth C."/>
            <person name="Imamovic A."/>
            <person name="Ireland A."/>
            <person name="Larimer J."/>
            <person name="McCowan C."/>
            <person name="Murphy C."/>
            <person name="Pearson M."/>
            <person name="Poon T.W."/>
            <person name="Priest M."/>
            <person name="Roberts A."/>
            <person name="Saif S."/>
            <person name="Shea T."/>
            <person name="Sisk P."/>
            <person name="Sykes S."/>
            <person name="Wortman J."/>
            <person name="Nusbaum C."/>
            <person name="Birren B."/>
        </authorList>
    </citation>
    <scope>NUCLEOTIDE SEQUENCE [LARGE SCALE GENOMIC DNA]</scope>
    <source>
        <strain evidence="3">CM1001059</strain>
    </source>
</reference>
<organism evidence="2 3">
    <name type="scientific">Anopheles melas</name>
    <dbReference type="NCBI Taxonomy" id="34690"/>
    <lineage>
        <taxon>Eukaryota</taxon>
        <taxon>Metazoa</taxon>
        <taxon>Ecdysozoa</taxon>
        <taxon>Arthropoda</taxon>
        <taxon>Hexapoda</taxon>
        <taxon>Insecta</taxon>
        <taxon>Pterygota</taxon>
        <taxon>Neoptera</taxon>
        <taxon>Endopterygota</taxon>
        <taxon>Diptera</taxon>
        <taxon>Nematocera</taxon>
        <taxon>Culicoidea</taxon>
        <taxon>Culicidae</taxon>
        <taxon>Anophelinae</taxon>
        <taxon>Anopheles</taxon>
    </lineage>
</organism>
<name>A0A182UIC0_9DIPT</name>